<feature type="compositionally biased region" description="Low complexity" evidence="1">
    <location>
        <begin position="1748"/>
        <end position="1761"/>
    </location>
</feature>
<feature type="compositionally biased region" description="Low complexity" evidence="1">
    <location>
        <begin position="1041"/>
        <end position="1050"/>
    </location>
</feature>
<feature type="region of interest" description="Disordered" evidence="1">
    <location>
        <begin position="1477"/>
        <end position="1500"/>
    </location>
</feature>
<feature type="region of interest" description="Disordered" evidence="1">
    <location>
        <begin position="1031"/>
        <end position="1053"/>
    </location>
</feature>
<feature type="region of interest" description="Disordered" evidence="1">
    <location>
        <begin position="693"/>
        <end position="727"/>
    </location>
</feature>
<dbReference type="InterPro" id="IPR025157">
    <property type="entry name" value="Hemagglutinin_rpt"/>
</dbReference>
<name>A0A1N7PPK7_9GAMM</name>
<feature type="compositionally biased region" description="Low complexity" evidence="1">
    <location>
        <begin position="1551"/>
        <end position="1562"/>
    </location>
</feature>
<feature type="region of interest" description="Disordered" evidence="1">
    <location>
        <begin position="1191"/>
        <end position="1234"/>
    </location>
</feature>
<feature type="region of interest" description="Disordered" evidence="1">
    <location>
        <begin position="1729"/>
        <end position="1782"/>
    </location>
</feature>
<feature type="region of interest" description="Disordered" evidence="1">
    <location>
        <begin position="1534"/>
        <end position="1612"/>
    </location>
</feature>
<evidence type="ECO:0000256" key="1">
    <source>
        <dbReference type="SAM" id="MobiDB-lite"/>
    </source>
</evidence>
<feature type="compositionally biased region" description="Low complexity" evidence="1">
    <location>
        <begin position="1324"/>
        <end position="1353"/>
    </location>
</feature>
<reference evidence="3" key="1">
    <citation type="submission" date="2017-01" db="EMBL/GenBank/DDBJ databases">
        <authorList>
            <person name="Varghese N."/>
            <person name="Submissions S."/>
        </authorList>
    </citation>
    <scope>NUCLEOTIDE SEQUENCE [LARGE SCALE GENOMIC DNA]</scope>
    <source>
        <strain evidence="3">DSM 22306</strain>
    </source>
</reference>
<gene>
    <name evidence="2" type="ORF">SAMN05421760_1191</name>
</gene>
<dbReference type="GO" id="GO:0003824">
    <property type="term" value="F:catalytic activity"/>
    <property type="evidence" value="ECO:0007669"/>
    <property type="project" value="UniProtKB-ARBA"/>
</dbReference>
<feature type="region of interest" description="Disordered" evidence="1">
    <location>
        <begin position="1671"/>
        <end position="1701"/>
    </location>
</feature>
<dbReference type="Pfam" id="PF13332">
    <property type="entry name" value="Fil_haemagg_2"/>
    <property type="match status" value="6"/>
</dbReference>
<evidence type="ECO:0000313" key="2">
    <source>
        <dbReference type="EMBL" id="SIT12573.1"/>
    </source>
</evidence>
<feature type="compositionally biased region" description="Low complexity" evidence="1">
    <location>
        <begin position="1203"/>
        <end position="1230"/>
    </location>
</feature>
<dbReference type="Proteomes" id="UP000185999">
    <property type="component" value="Unassembled WGS sequence"/>
</dbReference>
<feature type="compositionally biased region" description="Low complexity" evidence="1">
    <location>
        <begin position="1367"/>
        <end position="1379"/>
    </location>
</feature>
<feature type="compositionally biased region" description="Polar residues" evidence="1">
    <location>
        <begin position="1480"/>
        <end position="1500"/>
    </location>
</feature>
<accession>A0A1N7PPK7</accession>
<feature type="compositionally biased region" description="Polar residues" evidence="1">
    <location>
        <begin position="1596"/>
        <end position="1609"/>
    </location>
</feature>
<feature type="region of interest" description="Disordered" evidence="1">
    <location>
        <begin position="1106"/>
        <end position="1134"/>
    </location>
</feature>
<dbReference type="STRING" id="619304.SAMN05421760_1191"/>
<dbReference type="RefSeq" id="WP_143773612.1">
    <property type="nucleotide sequence ID" value="NZ_FTOE01000019.1"/>
</dbReference>
<organism evidence="2 3">
    <name type="scientific">Neptunomonas antarctica</name>
    <dbReference type="NCBI Taxonomy" id="619304"/>
    <lineage>
        <taxon>Bacteria</taxon>
        <taxon>Pseudomonadati</taxon>
        <taxon>Pseudomonadota</taxon>
        <taxon>Gammaproteobacteria</taxon>
        <taxon>Oceanospirillales</taxon>
        <taxon>Oceanospirillaceae</taxon>
        <taxon>Neptunomonas</taxon>
    </lineage>
</organism>
<sequence length="1927" mass="192407">ATFNTQSGTVLGNTTGITVSSLNNSGTLQSNASMNLTIGNGLTNSGTLLAKTSLSSNSGSLTNSGTLQANQGSTIGTGALSNTGKIIASDSSSAGATLNVATLSNTGAGVIQSAQNLAINVSGGTLTNAKTIIAARDLTLTSTGAGMTLTNQSGGFIQSGTTSGDTLTIGGTAVILNNNTGGKLLGNQLVIATSSVTNAGTIQGGTAASTITASGTVTNSGTLNLSSTGAGSGTINANTINNSGTLQSLGAAALNVATTLSNTSQLLSSGNMTVRGTDGYYIVSNSGRMQSSGLMDVKGQGNGRGVDITLNGSGAMVGQSMDINAGTLSVNNTGSVSSTGAMTLGLNSLNVTSGASKILGNTAQGAATTIAITNGFTNYGVVHSGGNLNLSAAGITNAAGAGISSLATLDIRATGGNLSNSASFYAGSRLVANATGTFTNTTAGTIDSDGTMSFTAPRFVNNGAITAVSDISLNTTTSFKNEYSGGLPSVSLDWANATYSSVTKIHEHEESSCTDCNWIKTYEDTITVSEKLNSPLPPTKPQILSGRNMTINYGAGTASNTVGLLSAVNNITVTGTGSFTNESFDLDTYQYKRHWFDFLGDCFTCSSSVHSYRYAYNDATFAADPHFSGTDSDLTYGSAGAWAKPSTHTAAGAQSQAYKKNFGVSSTALNSSAGLFAGGTILINGGALATRGSTTAQDPGFSTPGSTGNSSVGGPANGTTSSSSGVTEATTASGAAAISFGGLVIALPTNPNGYFVISQNSGSGFLIETNPLFAVGSNFVGSDYMAQRYGYNPDLVIKRLGDSNYEAYLIRQQLISQTGNNIINGYGNEADQMKRLMDQAVTEGKSAGFIFGKALTTDQIANLEGDVVWMVETTVAGQKVLAPVVYLSTATRNAIVTGAVIAGSNVIMDVDSVTNTGGTISGSNSLAITSKGDVTNTSGTITGGNVAVTSTEGSITNQTSAEGFGDDSVYVTRIGKQGGITATGDLALDAEKDIVVLGAQVKAGGDASLVAGDNVTFDTIVDKTTTSTASSTDSGFRKSITNNTTTTETNIGSTLESGGNLKITSGGDTTIAGSDASVGGDLSVDAGGDFNILARQDKVTSKTVTETSGLGVGGGVAGTEKTTTDDFKGTNSGSTLTVGGSATVKADKSMTVQGSDVTIAGDADINAKEGINILDGLDETRTNTVTETTTYLKIDSEGESDSSSDSSSGSESGLGRANATASAEANAEASGTSDIKFAETTTTSTQAGSNTSVSSNFKVGGNLKATTEGTLKVQGSNVESGGDMELDAKNVEVLTGRNEEWTNTQTVRTSVGIYNEGEANAEAGADAQAKAGTAGTDASASANASAEASGTTTIGARTENEETTDYSLTNSSSTLKSGGSMSIKAKEAAVFVGAEVESGGDMNIEATDILNMAAQDITLKTSSKKTDTAGLYIDAKVSAEAGAEADAGKINVGGDPANGEAGGEVGADVSAGVRYKTEQESSAEGSVTQVTSGFKSGGNFTRKATNEIVDQGTQIEAGGDINQSARAITEIEANDSTFSSKDSSSHDMKLGVGASASAEAGGNAKGEAESDAGAGAGLRAKYEGSIDSESESTTTAVTTKYKSGGSINSKSEEKTTLIGTQFESGGDINIEAGSLEYKAAKDTTSMSSDANKIDAELKVDVVGKAGASLEASYGNEGESGSTSTARTGGINAGGNLTIKTTGDASFEGTQIEAGGAADIDAGGSVDFKAARDTSESSKSTIDASVELSSSKGSKGAAASGGYTQEDSASSTAQTGSIKAGSGGISITAGKDASFEGTALKSEGDTSIDAAGNVNLKAAKNTETTTSFGVEASIGAEKGDEGTTKEGSIGGSAAYANKVDSDATSIESGGKVSIKGNNVVNQEANIKAKEGTQIIGNEVKIKAEKSDISVGIEASVSGESEPEKKTGE</sequence>
<proteinExistence type="predicted"/>
<feature type="region of interest" description="Disordered" evidence="1">
    <location>
        <begin position="1324"/>
        <end position="1379"/>
    </location>
</feature>
<feature type="compositionally biased region" description="Polar residues" evidence="1">
    <location>
        <begin position="703"/>
        <end position="727"/>
    </location>
</feature>
<protein>
    <submittedName>
        <fullName evidence="2">Haemagluttinin repeat-containing protein</fullName>
    </submittedName>
</protein>
<feature type="non-terminal residue" evidence="2">
    <location>
        <position position="1"/>
    </location>
</feature>
<feature type="compositionally biased region" description="Polar residues" evidence="1">
    <location>
        <begin position="1762"/>
        <end position="1773"/>
    </location>
</feature>
<dbReference type="EMBL" id="FTOE01000019">
    <property type="protein sequence ID" value="SIT12573.1"/>
    <property type="molecule type" value="Genomic_DNA"/>
</dbReference>
<evidence type="ECO:0000313" key="3">
    <source>
        <dbReference type="Proteomes" id="UP000185999"/>
    </source>
</evidence>
<dbReference type="OrthoDB" id="2664633at2"/>
<keyword evidence="3" id="KW-1185">Reference proteome</keyword>